<dbReference type="Pfam" id="PF02854">
    <property type="entry name" value="MIF4G"/>
    <property type="match status" value="1"/>
</dbReference>
<dbReference type="SMART" id="SM00515">
    <property type="entry name" value="eIF5C"/>
    <property type="match status" value="1"/>
</dbReference>
<feature type="coiled-coil region" evidence="2">
    <location>
        <begin position="298"/>
        <end position="325"/>
    </location>
</feature>
<feature type="compositionally biased region" description="Basic and acidic residues" evidence="3">
    <location>
        <begin position="474"/>
        <end position="487"/>
    </location>
</feature>
<dbReference type="FunFam" id="1.25.40.180:FF:000042">
    <property type="entry name" value="Eukaryotic translation initiation factor 4 gamma"/>
    <property type="match status" value="1"/>
</dbReference>
<organism evidence="5 6">
    <name type="scientific">Clunio marinus</name>
    <dbReference type="NCBI Taxonomy" id="568069"/>
    <lineage>
        <taxon>Eukaryota</taxon>
        <taxon>Metazoa</taxon>
        <taxon>Ecdysozoa</taxon>
        <taxon>Arthropoda</taxon>
        <taxon>Hexapoda</taxon>
        <taxon>Insecta</taxon>
        <taxon>Pterygota</taxon>
        <taxon>Neoptera</taxon>
        <taxon>Endopterygota</taxon>
        <taxon>Diptera</taxon>
        <taxon>Nematocera</taxon>
        <taxon>Chironomoidea</taxon>
        <taxon>Chironomidae</taxon>
        <taxon>Clunio</taxon>
    </lineage>
</organism>
<dbReference type="InterPro" id="IPR003890">
    <property type="entry name" value="MIF4G-like_typ-3"/>
</dbReference>
<reference evidence="5 6" key="1">
    <citation type="submission" date="2015-04" db="EMBL/GenBank/DDBJ databases">
        <authorList>
            <person name="Syromyatnikov M.Y."/>
            <person name="Popov V.N."/>
        </authorList>
    </citation>
    <scope>NUCLEOTIDE SEQUENCE [LARGE SCALE GENOMIC DNA]</scope>
</reference>
<keyword evidence="6" id="KW-1185">Reference proteome</keyword>
<dbReference type="PANTHER" id="PTHR23253">
    <property type="entry name" value="EUKARYOTIC TRANSLATION INITIATION FACTOR 4 GAMMA"/>
    <property type="match status" value="1"/>
</dbReference>
<accession>A0A1J1IFL2</accession>
<sequence>MMEQNVDELAQSYEIIDKNELDTPGVDESNNNVITPTETALKSTTEDLSSDQTLLRKNDNNNNNQALNRKYTRDDLLKLRQAACNVLPAFSKESVKKTIYTETSDMDRILDRRRVDAVEKMMPDYMKMPNTRNSYHKQRPGGDYQSGGRRSDKGNRSQNSSLIKVSLQSNEEIKLNEAKNAWKPQMLVNDQNLPEEEKKTAELLKQFRSILNKITPDNFTTLLDQLKVLNIDTVDRLDSCISLVFEKAITEPNYGASYAQLCKEVSDVFVVPLDSKNSEQKAVFKNRLITQCQREFEKHRGNELVKNMNERLKEIEDEEDVQKQEELKAKYELESFKIRRRAVGTVHFIGELYKIEMLTSKIMVSCISHLLDPSMCSEETLECLCKLLTTIGKRLEKLDQKKFDLSEYFVSLEKLADKKNSAAISSRIRFMIQDLCELRLNNWTPRKLQRENKPLTMDEIKQQVAMEQFFNKMENKESSQRDVDRGRGNQGNSFYQGGSNKRGGNIVSEDGWSTQYSKSRPLKLDMNKLNFPSSSSTSNDDIVLGGVPSYQSFTNRFSGLKEEEPDQSNRPYNGRFSGGSGNQNMNQNRNNYSNRGNRNSNNNNNNNNMNRSSASRSLQPPLQQNPKQQQFGPSRKISHQPFHRPVDLPIKSNTLPRKISAPARPLQPIEAINRGQEKNLVALPAQVCEALKKMLKAYQNDEMTLADIAEKMGLYRISKNALVLVYNWVFDQHDKERFQMTEIICEGVCRNIIMTIDLLDALKETIDLAKDLVCDLPHVYSYIGQLLALLMLKRIVQFEDLLVMSQSEIEANNGGTILKNVFKVFEQKYEKEGLRQLYQESKIQFQEFLGDDTQLCDFLKENNFDYLTSMETKAEPLVLLDEATKQKLQEMLKDPDVDAIILWINNHIKDPTENGFIRSLTDSILDHCFEKTIDGSYEINNPKLEKCSAILAQFLDAKSVREVQCLHSIKRKIVELEHPSNCFHEILSCLYSNFALTKEGFIKWRDDNDPLEQEGKGVVLKSCTSFIEFLKQDKDDESSGDED</sequence>
<dbReference type="EMBL" id="CVRI01000047">
    <property type="protein sequence ID" value="CRK98546.1"/>
    <property type="molecule type" value="Genomic_DNA"/>
</dbReference>
<dbReference type="GO" id="GO:0003729">
    <property type="term" value="F:mRNA binding"/>
    <property type="evidence" value="ECO:0007669"/>
    <property type="project" value="TreeGrafter"/>
</dbReference>
<dbReference type="Pfam" id="PF02020">
    <property type="entry name" value="W2"/>
    <property type="match status" value="1"/>
</dbReference>
<keyword evidence="2" id="KW-0175">Coiled coil</keyword>
<feature type="compositionally biased region" description="Low complexity" evidence="3">
    <location>
        <begin position="582"/>
        <end position="633"/>
    </location>
</feature>
<dbReference type="InterPro" id="IPR003307">
    <property type="entry name" value="W2_domain"/>
</dbReference>
<feature type="compositionally biased region" description="Polar residues" evidence="3">
    <location>
        <begin position="490"/>
        <end position="499"/>
    </location>
</feature>
<dbReference type="InterPro" id="IPR016024">
    <property type="entry name" value="ARM-type_fold"/>
</dbReference>
<feature type="region of interest" description="Disordered" evidence="3">
    <location>
        <begin position="41"/>
        <end position="67"/>
    </location>
</feature>
<name>A0A1J1IFL2_9DIPT</name>
<feature type="domain" description="W2" evidence="4">
    <location>
        <begin position="869"/>
        <end position="1040"/>
    </location>
</feature>
<evidence type="ECO:0000256" key="1">
    <source>
        <dbReference type="ARBA" id="ARBA00022845"/>
    </source>
</evidence>
<feature type="region of interest" description="Disordered" evidence="3">
    <location>
        <begin position="474"/>
        <end position="512"/>
    </location>
</feature>
<dbReference type="GO" id="GO:0016281">
    <property type="term" value="C:eukaryotic translation initiation factor 4F complex"/>
    <property type="evidence" value="ECO:0007669"/>
    <property type="project" value="TreeGrafter"/>
</dbReference>
<proteinExistence type="predicted"/>
<dbReference type="Gene3D" id="1.25.40.180">
    <property type="match status" value="3"/>
</dbReference>
<feature type="region of interest" description="Disordered" evidence="3">
    <location>
        <begin position="560"/>
        <end position="655"/>
    </location>
</feature>
<dbReference type="GO" id="GO:0006417">
    <property type="term" value="P:regulation of translation"/>
    <property type="evidence" value="ECO:0007669"/>
    <property type="project" value="UniProtKB-KW"/>
</dbReference>
<gene>
    <name evidence="5" type="ORF">CLUMA_CG011897</name>
</gene>
<dbReference type="STRING" id="568069.A0A1J1IFL2"/>
<dbReference type="Proteomes" id="UP000183832">
    <property type="component" value="Unassembled WGS sequence"/>
</dbReference>
<feature type="region of interest" description="Disordered" evidence="3">
    <location>
        <begin position="126"/>
        <end position="163"/>
    </location>
</feature>
<feature type="compositionally biased region" description="Polar residues" evidence="3">
    <location>
        <begin position="41"/>
        <end position="53"/>
    </location>
</feature>
<dbReference type="OrthoDB" id="514777at2759"/>
<keyword evidence="1" id="KW-0810">Translation regulation</keyword>
<evidence type="ECO:0000313" key="6">
    <source>
        <dbReference type="Proteomes" id="UP000183832"/>
    </source>
</evidence>
<dbReference type="SUPFAM" id="SSF48371">
    <property type="entry name" value="ARM repeat"/>
    <property type="match status" value="3"/>
</dbReference>
<evidence type="ECO:0000256" key="2">
    <source>
        <dbReference type="SAM" id="Coils"/>
    </source>
</evidence>
<evidence type="ECO:0000259" key="4">
    <source>
        <dbReference type="PROSITE" id="PS51363"/>
    </source>
</evidence>
<evidence type="ECO:0000256" key="3">
    <source>
        <dbReference type="SAM" id="MobiDB-lite"/>
    </source>
</evidence>
<dbReference type="SMART" id="SM00543">
    <property type="entry name" value="MIF4G"/>
    <property type="match status" value="1"/>
</dbReference>
<evidence type="ECO:0000313" key="5">
    <source>
        <dbReference type="EMBL" id="CRK98546.1"/>
    </source>
</evidence>
<dbReference type="AlphaFoldDB" id="A0A1J1IFL2"/>
<dbReference type="PROSITE" id="PS51363">
    <property type="entry name" value="W2"/>
    <property type="match status" value="1"/>
</dbReference>
<protein>
    <submittedName>
        <fullName evidence="5">CLUMA_CG011897, isoform A</fullName>
    </submittedName>
</protein>
<dbReference type="PANTHER" id="PTHR23253:SF78">
    <property type="entry name" value="EUKARYOTIC TRANSLATION INITIATION FACTOR 4G1, ISOFORM B-RELATED"/>
    <property type="match status" value="1"/>
</dbReference>
<dbReference type="GO" id="GO:0003743">
    <property type="term" value="F:translation initiation factor activity"/>
    <property type="evidence" value="ECO:0007669"/>
    <property type="project" value="TreeGrafter"/>
</dbReference>